<keyword evidence="7" id="KW-0472">Membrane</keyword>
<evidence type="ECO:0000256" key="3">
    <source>
        <dbReference type="ARBA" id="ARBA00021897"/>
    </source>
</evidence>
<keyword evidence="10" id="KW-1185">Reference proteome</keyword>
<dbReference type="GO" id="GO:0006935">
    <property type="term" value="P:chemotaxis"/>
    <property type="evidence" value="ECO:0007669"/>
    <property type="project" value="UniProtKB-KW"/>
</dbReference>
<sequence length="78" mass="8524">MSVLEGIMVEMSIVLGSANVPIRQVLQMSRGAMIPLESSQDDPSLVYVNDELVAKGVVLVDGEVMSLEITELVKKQRH</sequence>
<keyword evidence="9" id="KW-0969">Cilium</keyword>
<gene>
    <name evidence="9" type="ORF">GGR46_002451</name>
</gene>
<comment type="caution">
    <text evidence="9">The sequence shown here is derived from an EMBL/GenBank/DDBJ whole genome shotgun (WGS) entry which is preliminary data.</text>
</comment>
<dbReference type="AlphaFoldDB" id="A0A7W6NWR3"/>
<dbReference type="GO" id="GO:0009425">
    <property type="term" value="C:bacterial-type flagellum basal body"/>
    <property type="evidence" value="ECO:0007669"/>
    <property type="project" value="InterPro"/>
</dbReference>
<dbReference type="PRINTS" id="PR00956">
    <property type="entry name" value="FLGMOTORFLIN"/>
</dbReference>
<dbReference type="PANTHER" id="PTHR43484">
    <property type="match status" value="1"/>
</dbReference>
<protein>
    <recommendedName>
        <fullName evidence="3">Flagellar motor switch protein FliN</fullName>
    </recommendedName>
</protein>
<reference evidence="9 10" key="1">
    <citation type="submission" date="2020-08" db="EMBL/GenBank/DDBJ databases">
        <title>Genomic Encyclopedia of Type Strains, Phase IV (KMG-IV): sequencing the most valuable type-strain genomes for metagenomic binning, comparative biology and taxonomic classification.</title>
        <authorList>
            <person name="Goeker M."/>
        </authorList>
    </citation>
    <scope>NUCLEOTIDE SEQUENCE [LARGE SCALE GENOMIC DNA]</scope>
    <source>
        <strain evidence="9 10">DSM 101806</strain>
    </source>
</reference>
<dbReference type="Gene3D" id="2.30.330.10">
    <property type="entry name" value="SpoA-like"/>
    <property type="match status" value="1"/>
</dbReference>
<feature type="domain" description="Flagellar motor switch protein FliN-like C-terminal" evidence="8">
    <location>
        <begin position="4"/>
        <end position="73"/>
    </location>
</feature>
<dbReference type="InterPro" id="IPR051469">
    <property type="entry name" value="FliN/MopA/SpaO"/>
</dbReference>
<organism evidence="9 10">
    <name type="scientific">Sphingomonas kyeonggiensis</name>
    <dbReference type="NCBI Taxonomy" id="1268553"/>
    <lineage>
        <taxon>Bacteria</taxon>
        <taxon>Pseudomonadati</taxon>
        <taxon>Pseudomonadota</taxon>
        <taxon>Alphaproteobacteria</taxon>
        <taxon>Sphingomonadales</taxon>
        <taxon>Sphingomonadaceae</taxon>
        <taxon>Sphingomonas</taxon>
    </lineage>
</organism>
<evidence type="ECO:0000313" key="10">
    <source>
        <dbReference type="Proteomes" id="UP000557392"/>
    </source>
</evidence>
<keyword evidence="6" id="KW-0283">Flagellar rotation</keyword>
<dbReference type="EMBL" id="JACIEH010000002">
    <property type="protein sequence ID" value="MBB4098887.1"/>
    <property type="molecule type" value="Genomic_DNA"/>
</dbReference>
<dbReference type="InterPro" id="IPR001543">
    <property type="entry name" value="FliN-like_C"/>
</dbReference>
<name>A0A7W6NWR3_9SPHN</name>
<evidence type="ECO:0000259" key="8">
    <source>
        <dbReference type="Pfam" id="PF01052"/>
    </source>
</evidence>
<dbReference type="GO" id="GO:0071973">
    <property type="term" value="P:bacterial-type flagellum-dependent cell motility"/>
    <property type="evidence" value="ECO:0007669"/>
    <property type="project" value="InterPro"/>
</dbReference>
<evidence type="ECO:0000256" key="5">
    <source>
        <dbReference type="ARBA" id="ARBA00022500"/>
    </source>
</evidence>
<dbReference type="Pfam" id="PF01052">
    <property type="entry name" value="FliMN_C"/>
    <property type="match status" value="1"/>
</dbReference>
<dbReference type="RefSeq" id="WP_183998025.1">
    <property type="nucleotide sequence ID" value="NZ_JACIEH010000002.1"/>
</dbReference>
<dbReference type="GO" id="GO:0003774">
    <property type="term" value="F:cytoskeletal motor activity"/>
    <property type="evidence" value="ECO:0007669"/>
    <property type="project" value="InterPro"/>
</dbReference>
<evidence type="ECO:0000256" key="1">
    <source>
        <dbReference type="ARBA" id="ARBA00004413"/>
    </source>
</evidence>
<keyword evidence="5" id="KW-0145">Chemotaxis</keyword>
<comment type="similarity">
    <text evidence="2">Belongs to the FliN/MopA/SpaO family.</text>
</comment>
<dbReference type="InterPro" id="IPR036429">
    <property type="entry name" value="SpoA-like_sf"/>
</dbReference>
<keyword evidence="9" id="KW-0282">Flagellum</keyword>
<keyword evidence="4" id="KW-1003">Cell membrane</keyword>
<evidence type="ECO:0000256" key="6">
    <source>
        <dbReference type="ARBA" id="ARBA00022779"/>
    </source>
</evidence>
<dbReference type="PANTHER" id="PTHR43484:SF1">
    <property type="entry name" value="FLAGELLAR MOTOR SWITCH PROTEIN FLIN"/>
    <property type="match status" value="1"/>
</dbReference>
<comment type="subcellular location">
    <subcellularLocation>
        <location evidence="1">Cell membrane</location>
        <topology evidence="1">Peripheral membrane protein</topology>
        <orientation evidence="1">Cytoplasmic side</orientation>
    </subcellularLocation>
</comment>
<dbReference type="Proteomes" id="UP000557392">
    <property type="component" value="Unassembled WGS sequence"/>
</dbReference>
<accession>A0A7W6NWR3</accession>
<dbReference type="InterPro" id="IPR001172">
    <property type="entry name" value="FliN_T3SS_HrcQb"/>
</dbReference>
<dbReference type="SUPFAM" id="SSF101801">
    <property type="entry name" value="Surface presentation of antigens (SPOA)"/>
    <property type="match status" value="1"/>
</dbReference>
<proteinExistence type="inferred from homology"/>
<evidence type="ECO:0000256" key="2">
    <source>
        <dbReference type="ARBA" id="ARBA00009226"/>
    </source>
</evidence>
<keyword evidence="9" id="KW-0966">Cell projection</keyword>
<evidence type="ECO:0000256" key="4">
    <source>
        <dbReference type="ARBA" id="ARBA00022475"/>
    </source>
</evidence>
<dbReference type="GO" id="GO:0005886">
    <property type="term" value="C:plasma membrane"/>
    <property type="evidence" value="ECO:0007669"/>
    <property type="project" value="UniProtKB-SubCell"/>
</dbReference>
<evidence type="ECO:0000256" key="7">
    <source>
        <dbReference type="ARBA" id="ARBA00023136"/>
    </source>
</evidence>
<evidence type="ECO:0000313" key="9">
    <source>
        <dbReference type="EMBL" id="MBB4098887.1"/>
    </source>
</evidence>